<name>A0A6J5NAW9_9CAUD</name>
<reference evidence="1" key="1">
    <citation type="submission" date="2020-04" db="EMBL/GenBank/DDBJ databases">
        <authorList>
            <person name="Chiriac C."/>
            <person name="Salcher M."/>
            <person name="Ghai R."/>
            <person name="Kavagutti S V."/>
        </authorList>
    </citation>
    <scope>NUCLEOTIDE SEQUENCE</scope>
</reference>
<dbReference type="EMBL" id="LR796581">
    <property type="protein sequence ID" value="CAB4152739.1"/>
    <property type="molecule type" value="Genomic_DNA"/>
</dbReference>
<protein>
    <submittedName>
        <fullName evidence="1">Uncharacterized protein</fullName>
    </submittedName>
</protein>
<accession>A0A6J5NAW9</accession>
<evidence type="ECO:0000313" key="1">
    <source>
        <dbReference type="EMBL" id="CAB4152739.1"/>
    </source>
</evidence>
<organism evidence="1">
    <name type="scientific">uncultured Caudovirales phage</name>
    <dbReference type="NCBI Taxonomy" id="2100421"/>
    <lineage>
        <taxon>Viruses</taxon>
        <taxon>Duplodnaviria</taxon>
        <taxon>Heunggongvirae</taxon>
        <taxon>Uroviricota</taxon>
        <taxon>Caudoviricetes</taxon>
        <taxon>Peduoviridae</taxon>
        <taxon>Maltschvirus</taxon>
        <taxon>Maltschvirus maltsch</taxon>
    </lineage>
</organism>
<proteinExistence type="predicted"/>
<sequence>MIADTSREAYHSHSLPTLQRKEQEVLAAFDCPSAKYTREQLSARLGWKESAVCGRANSLVAKRVLEECDGGKTSSGRSAKVLRLARKQLESL</sequence>
<gene>
    <name evidence="1" type="ORF">UFOVP607_29</name>
</gene>